<keyword evidence="2" id="KW-1185">Reference proteome</keyword>
<reference evidence="3" key="1">
    <citation type="submission" date="2016-11" db="UniProtKB">
        <authorList>
            <consortium name="WormBaseParasite"/>
        </authorList>
    </citation>
    <scope>IDENTIFICATION</scope>
</reference>
<organism evidence="2 3">
    <name type="scientific">Steinernema glaseri</name>
    <dbReference type="NCBI Taxonomy" id="37863"/>
    <lineage>
        <taxon>Eukaryota</taxon>
        <taxon>Metazoa</taxon>
        <taxon>Ecdysozoa</taxon>
        <taxon>Nematoda</taxon>
        <taxon>Chromadorea</taxon>
        <taxon>Rhabditida</taxon>
        <taxon>Tylenchina</taxon>
        <taxon>Panagrolaimomorpha</taxon>
        <taxon>Strongyloidoidea</taxon>
        <taxon>Steinernematidae</taxon>
        <taxon>Steinernema</taxon>
    </lineage>
</organism>
<dbReference type="AlphaFoldDB" id="A0A1I8AG92"/>
<dbReference type="Proteomes" id="UP000095287">
    <property type="component" value="Unplaced"/>
</dbReference>
<keyword evidence="1" id="KW-1133">Transmembrane helix</keyword>
<evidence type="ECO:0000313" key="2">
    <source>
        <dbReference type="Proteomes" id="UP000095287"/>
    </source>
</evidence>
<proteinExistence type="predicted"/>
<name>A0A1I8AG92_9BILA</name>
<keyword evidence="1" id="KW-0472">Membrane</keyword>
<evidence type="ECO:0000313" key="3">
    <source>
        <dbReference type="WBParaSite" id="L893_g5632.t1"/>
    </source>
</evidence>
<protein>
    <submittedName>
        <fullName evidence="3">Uncharacterized protein</fullName>
    </submittedName>
</protein>
<keyword evidence="1" id="KW-0812">Transmembrane</keyword>
<dbReference type="WBParaSite" id="L893_g5632.t1">
    <property type="protein sequence ID" value="L893_g5632.t1"/>
    <property type="gene ID" value="L893_g5632"/>
</dbReference>
<feature type="transmembrane region" description="Helical" evidence="1">
    <location>
        <begin position="24"/>
        <end position="50"/>
    </location>
</feature>
<accession>A0A1I8AG92</accession>
<sequence>MANGKSYTIDFDGEKLMNSLSMRALHVAVSVVGALLIVVGIGLNVARLFYVKKISKRRQEEMLRFRDDAIIEPRMCVKVAEIGLKEQMHWKEYFTRDAKPFDYPPKETNQSSVRS</sequence>
<evidence type="ECO:0000256" key="1">
    <source>
        <dbReference type="SAM" id="Phobius"/>
    </source>
</evidence>